<dbReference type="InterPro" id="IPR011009">
    <property type="entry name" value="Kinase-like_dom_sf"/>
</dbReference>
<dbReference type="KEGG" id="ache:ACHE_21354A"/>
<dbReference type="PANTHER" id="PTHR24347">
    <property type="entry name" value="SERINE/THREONINE-PROTEIN KINASE"/>
    <property type="match status" value="1"/>
</dbReference>
<feature type="compositionally biased region" description="Low complexity" evidence="5">
    <location>
        <begin position="546"/>
        <end position="555"/>
    </location>
</feature>
<dbReference type="InterPro" id="IPR017441">
    <property type="entry name" value="Protein_kinase_ATP_BS"/>
</dbReference>
<dbReference type="SUPFAM" id="SSF56112">
    <property type="entry name" value="Protein kinase-like (PK-like)"/>
    <property type="match status" value="1"/>
</dbReference>
<dbReference type="GO" id="GO:0004672">
    <property type="term" value="F:protein kinase activity"/>
    <property type="evidence" value="ECO:0007669"/>
    <property type="project" value="InterPro"/>
</dbReference>
<dbReference type="PROSITE" id="PS50011">
    <property type="entry name" value="PROTEIN_KINASE_DOM"/>
    <property type="match status" value="1"/>
</dbReference>
<evidence type="ECO:0000259" key="7">
    <source>
        <dbReference type="PROSITE" id="PS50011"/>
    </source>
</evidence>
<evidence type="ECO:0000256" key="3">
    <source>
        <dbReference type="ARBA" id="ARBA00022840"/>
    </source>
</evidence>
<dbReference type="RefSeq" id="XP_043134418.1">
    <property type="nucleotide sequence ID" value="XM_043275428.1"/>
</dbReference>
<dbReference type="SMART" id="SM00220">
    <property type="entry name" value="S_TKc"/>
    <property type="match status" value="1"/>
</dbReference>
<proteinExistence type="inferred from homology"/>
<comment type="similarity">
    <text evidence="1">Belongs to the protein kinase superfamily. CAMK Ser/Thr protein kinase family. CHEK2 subfamily.</text>
</comment>
<evidence type="ECO:0000256" key="1">
    <source>
        <dbReference type="ARBA" id="ARBA00005575"/>
    </source>
</evidence>
<gene>
    <name evidence="8" type="ORF">ACHE_21354A</name>
</gene>
<dbReference type="Pfam" id="PF00069">
    <property type="entry name" value="Pkinase"/>
    <property type="match status" value="1"/>
</dbReference>
<feature type="binding site" evidence="4">
    <location>
        <position position="175"/>
    </location>
    <ligand>
        <name>ATP</name>
        <dbReference type="ChEBI" id="CHEBI:30616"/>
    </ligand>
</feature>
<keyword evidence="2 4" id="KW-0547">Nucleotide-binding</keyword>
<dbReference type="CDD" id="cd22670">
    <property type="entry name" value="FHA_MEK1-like"/>
    <property type="match status" value="1"/>
</dbReference>
<dbReference type="EMBL" id="AP024417">
    <property type="protein sequence ID" value="BCR85896.1"/>
    <property type="molecule type" value="Genomic_DNA"/>
</dbReference>
<dbReference type="InterPro" id="IPR008984">
    <property type="entry name" value="SMAD_FHA_dom_sf"/>
</dbReference>
<dbReference type="Gene3D" id="1.10.510.10">
    <property type="entry name" value="Transferase(Phosphotransferase) domain 1"/>
    <property type="match status" value="1"/>
</dbReference>
<dbReference type="Gene3D" id="2.60.200.20">
    <property type="match status" value="1"/>
</dbReference>
<evidence type="ECO:0000256" key="4">
    <source>
        <dbReference type="PROSITE-ProRule" id="PRU10141"/>
    </source>
</evidence>
<name>A0A7R7ZLX3_ASPCH</name>
<dbReference type="InterPro" id="IPR008271">
    <property type="entry name" value="Ser/Thr_kinase_AS"/>
</dbReference>
<dbReference type="PROSITE" id="PS50006">
    <property type="entry name" value="FHA_DOMAIN"/>
    <property type="match status" value="1"/>
</dbReference>
<feature type="compositionally biased region" description="Polar residues" evidence="5">
    <location>
        <begin position="1"/>
        <end position="11"/>
    </location>
</feature>
<evidence type="ECO:0000256" key="5">
    <source>
        <dbReference type="SAM" id="MobiDB-lite"/>
    </source>
</evidence>
<feature type="compositionally biased region" description="Polar residues" evidence="5">
    <location>
        <begin position="526"/>
        <end position="540"/>
    </location>
</feature>
<feature type="domain" description="Protein kinase" evidence="7">
    <location>
        <begin position="146"/>
        <end position="458"/>
    </location>
</feature>
<evidence type="ECO:0000259" key="6">
    <source>
        <dbReference type="PROSITE" id="PS50006"/>
    </source>
</evidence>
<dbReference type="Pfam" id="PF00498">
    <property type="entry name" value="FHA"/>
    <property type="match status" value="1"/>
</dbReference>
<dbReference type="GO" id="GO:0005524">
    <property type="term" value="F:ATP binding"/>
    <property type="evidence" value="ECO:0007669"/>
    <property type="project" value="UniProtKB-UniRule"/>
</dbReference>
<dbReference type="Gene3D" id="3.30.200.20">
    <property type="entry name" value="Phosphorylase Kinase, domain 1"/>
    <property type="match status" value="1"/>
</dbReference>
<dbReference type="GeneID" id="66980255"/>
<dbReference type="InterPro" id="IPR000253">
    <property type="entry name" value="FHA_dom"/>
</dbReference>
<reference evidence="8" key="1">
    <citation type="submission" date="2021-01" db="EMBL/GenBank/DDBJ databases">
        <authorList>
            <consortium name="Aspergillus chevalieri M1 genome sequencing consortium"/>
            <person name="Kazuki M."/>
            <person name="Futagami T."/>
        </authorList>
    </citation>
    <scope>NUCLEOTIDE SEQUENCE</scope>
    <source>
        <strain evidence="8">M1</strain>
    </source>
</reference>
<evidence type="ECO:0000313" key="9">
    <source>
        <dbReference type="Proteomes" id="UP000637239"/>
    </source>
</evidence>
<feature type="region of interest" description="Disordered" evidence="5">
    <location>
        <begin position="1"/>
        <end position="34"/>
    </location>
</feature>
<reference evidence="8" key="2">
    <citation type="submission" date="2021-02" db="EMBL/GenBank/DDBJ databases">
        <title>Aspergillus chevalieri M1 genome sequence.</title>
        <authorList>
            <person name="Kadooka C."/>
            <person name="Mori K."/>
            <person name="Futagami T."/>
        </authorList>
    </citation>
    <scope>NUCLEOTIDE SEQUENCE</scope>
    <source>
        <strain evidence="8">M1</strain>
    </source>
</reference>
<protein>
    <submittedName>
        <fullName evidence="8">Uncharacterized protein</fullName>
    </submittedName>
</protein>
<dbReference type="PROSITE" id="PS00107">
    <property type="entry name" value="PROTEIN_KINASE_ATP"/>
    <property type="match status" value="1"/>
</dbReference>
<dbReference type="Proteomes" id="UP000637239">
    <property type="component" value="Chromosome 2"/>
</dbReference>
<organism evidence="8 9">
    <name type="scientific">Aspergillus chevalieri</name>
    <name type="common">Eurotium chevalieri</name>
    <dbReference type="NCBI Taxonomy" id="182096"/>
    <lineage>
        <taxon>Eukaryota</taxon>
        <taxon>Fungi</taxon>
        <taxon>Dikarya</taxon>
        <taxon>Ascomycota</taxon>
        <taxon>Pezizomycotina</taxon>
        <taxon>Eurotiomycetes</taxon>
        <taxon>Eurotiomycetidae</taxon>
        <taxon>Eurotiales</taxon>
        <taxon>Aspergillaceae</taxon>
        <taxon>Aspergillus</taxon>
        <taxon>Aspergillus subgen. Aspergillus</taxon>
    </lineage>
</organism>
<evidence type="ECO:0000313" key="8">
    <source>
        <dbReference type="EMBL" id="BCR85896.1"/>
    </source>
</evidence>
<dbReference type="AlphaFoldDB" id="A0A7R7ZLX3"/>
<feature type="compositionally biased region" description="Polar residues" evidence="5">
    <location>
        <begin position="19"/>
        <end position="30"/>
    </location>
</feature>
<dbReference type="PROSITE" id="PS00108">
    <property type="entry name" value="PROTEIN_KINASE_ST"/>
    <property type="match status" value="1"/>
</dbReference>
<accession>A0A7R7ZLX3</accession>
<dbReference type="SUPFAM" id="SSF49879">
    <property type="entry name" value="SMAD/FHA domain"/>
    <property type="match status" value="1"/>
</dbReference>
<sequence length="664" mass="76069">MSFSTQNSTVGTLARWNPRTGQTSHPSSIDSNEEVYVGRDSKRCQYVIDDPFISNKHLRIYTILFDRENPSEVAPLVYVQDLSMNGTTWNNYRMGEGSGSFLLSHGDKLKLTPDIHLIFLSEEYKEDKGFDMLQKVEMKVFQDQYVITPRKLGSGAYGRVHMAYIKNNGQQLACKVVDLRAMRERATKEIEEQKLKFFRNKWQASMVKSDGGERADVIAVRGLENYLSKKVQEKLDIYHREAKVLENLSHPNIISVEKVIKSSNTIYLFQDLITAGDLFSFIQYKGGKLSDIESAVVVRQVLMALDYLHDRDIVHRDLKPDNILMTSLADGGRVVLTDFGCARLVKPMVERMSTMIGTFEYSAPEVLQSNQKGYTKAVDLWSLGCVTAILLTGDSPFRDPRNLNDPAQPPQDGDFERLKQDMEWHHVGTRARDFVRQLLVLDETKRMSVKHALRHSWFTNRAHKREFEALYRRSIRDWKPRAHQGPLIVDLCSLIEIRKTRELYHANAVDACVERRGQLFHRPPSFSENPSQDSLSTESATALERPLSPTLSDPDLPTHKRTRNESFELGDLSYYYQKQQPDMEFSAQSIIPKLPVVSTTGKNRRNARRPFTGDTHTIPIKKRVQDPWEVPEDEVYEEVSNAMTGKRQQVAYGSTVVARAAQWT</sequence>
<dbReference type="InterPro" id="IPR000719">
    <property type="entry name" value="Prot_kinase_dom"/>
</dbReference>
<feature type="domain" description="FHA" evidence="6">
    <location>
        <begin position="35"/>
        <end position="94"/>
    </location>
</feature>
<feature type="region of interest" description="Disordered" evidence="5">
    <location>
        <begin position="521"/>
        <end position="563"/>
    </location>
</feature>
<dbReference type="SMART" id="SM00240">
    <property type="entry name" value="FHA"/>
    <property type="match status" value="1"/>
</dbReference>
<evidence type="ECO:0000256" key="2">
    <source>
        <dbReference type="ARBA" id="ARBA00022741"/>
    </source>
</evidence>
<keyword evidence="3 4" id="KW-0067">ATP-binding</keyword>
<keyword evidence="9" id="KW-1185">Reference proteome</keyword>